<dbReference type="Gene3D" id="1.10.10.10">
    <property type="entry name" value="Winged helix-like DNA-binding domain superfamily/Winged helix DNA-binding domain"/>
    <property type="match status" value="2"/>
</dbReference>
<dbReference type="KEGG" id="euz:DVS28_a1888"/>
<dbReference type="Pfam" id="PF04079">
    <property type="entry name" value="SMC_ScpB"/>
    <property type="match status" value="1"/>
</dbReference>
<keyword evidence="2" id="KW-0132">Cell division</keyword>
<dbReference type="SUPFAM" id="SSF46785">
    <property type="entry name" value="Winged helix' DNA-binding domain"/>
    <property type="match status" value="2"/>
</dbReference>
<evidence type="ECO:0000256" key="2">
    <source>
        <dbReference type="ARBA" id="ARBA00022618"/>
    </source>
</evidence>
<proteinExistence type="predicted"/>
<dbReference type="InterPro" id="IPR005234">
    <property type="entry name" value="ScpB_csome_segregation"/>
</dbReference>
<evidence type="ECO:0000313" key="7">
    <source>
        <dbReference type="Proteomes" id="UP000264006"/>
    </source>
</evidence>
<evidence type="ECO:0000256" key="5">
    <source>
        <dbReference type="SAM" id="MobiDB-lite"/>
    </source>
</evidence>
<protein>
    <submittedName>
        <fullName evidence="6">Segregation and condensation protein B</fullName>
    </submittedName>
</protein>
<dbReference type="GO" id="GO:0051304">
    <property type="term" value="P:chromosome separation"/>
    <property type="evidence" value="ECO:0007669"/>
    <property type="project" value="InterPro"/>
</dbReference>
<feature type="compositionally biased region" description="Polar residues" evidence="5">
    <location>
        <begin position="1"/>
        <end position="14"/>
    </location>
</feature>
<evidence type="ECO:0000256" key="1">
    <source>
        <dbReference type="ARBA" id="ARBA00022490"/>
    </source>
</evidence>
<dbReference type="PANTHER" id="PTHR34298">
    <property type="entry name" value="SEGREGATION AND CONDENSATION PROTEIN B"/>
    <property type="match status" value="1"/>
</dbReference>
<dbReference type="AlphaFoldDB" id="A0A346XWH6"/>
<dbReference type="InterPro" id="IPR036390">
    <property type="entry name" value="WH_DNA-bd_sf"/>
</dbReference>
<evidence type="ECO:0000313" key="6">
    <source>
        <dbReference type="EMBL" id="AXV06573.1"/>
    </source>
</evidence>
<dbReference type="EMBL" id="CP031165">
    <property type="protein sequence ID" value="AXV06573.1"/>
    <property type="molecule type" value="Genomic_DNA"/>
</dbReference>
<feature type="compositionally biased region" description="Basic and acidic residues" evidence="5">
    <location>
        <begin position="17"/>
        <end position="36"/>
    </location>
</feature>
<dbReference type="RefSeq" id="WP_216826504.1">
    <property type="nucleotide sequence ID" value="NZ_CP031165.1"/>
</dbReference>
<feature type="region of interest" description="Disordered" evidence="5">
    <location>
        <begin position="270"/>
        <end position="316"/>
    </location>
</feature>
<feature type="region of interest" description="Disordered" evidence="5">
    <location>
        <begin position="1"/>
        <end position="36"/>
    </location>
</feature>
<keyword evidence="7" id="KW-1185">Reference proteome</keyword>
<keyword evidence="3" id="KW-0159">Chromosome partition</keyword>
<sequence length="316" mass="33551">MSSEHLTETSSDAQSADVHDGVTDERPHDDSAQELRLEPELRKALEAILLVVDEPVPAETLAQVLEVGMDEIEDGLLALAAEYVEQGRGFVLRRAGGGWRMYTDPGAAPYVERFVLHGRTGKLSQAALETLAIVAYKQPVTRADISEIRGVDADSGVRNLMARGLVEEVGRADAPGQPLLYGTTASFLEKLGLDDLSTLPALPALVPTGPPPPEPAPGGYRAARKELVALEREGDADDGDDAPAPGARLTALLDDADKQANAAIKAAKNLVEDMTRVDDDPDEDAGEDAAAPTEQTTEQTDDEAATTVEEPTDDAR</sequence>
<gene>
    <name evidence="6" type="ORF">DVS28_a1888</name>
</gene>
<dbReference type="InterPro" id="IPR036388">
    <property type="entry name" value="WH-like_DNA-bd_sf"/>
</dbReference>
<feature type="compositionally biased region" description="Low complexity" evidence="5">
    <location>
        <begin position="288"/>
        <end position="298"/>
    </location>
</feature>
<accession>A0A346XWH6</accession>
<name>A0A346XWH6_9ACTN</name>
<dbReference type="PANTHER" id="PTHR34298:SF2">
    <property type="entry name" value="SEGREGATION AND CONDENSATION PROTEIN B"/>
    <property type="match status" value="1"/>
</dbReference>
<keyword evidence="4" id="KW-0131">Cell cycle</keyword>
<dbReference type="Proteomes" id="UP000264006">
    <property type="component" value="Chromosome"/>
</dbReference>
<evidence type="ECO:0000256" key="4">
    <source>
        <dbReference type="ARBA" id="ARBA00023306"/>
    </source>
</evidence>
<keyword evidence="1" id="KW-0963">Cytoplasm</keyword>
<reference evidence="6 7" key="1">
    <citation type="submission" date="2018-09" db="EMBL/GenBank/DDBJ databases">
        <title>Complete genome sequence of Euzebya sp. DY32-46 isolated from seawater of Pacific Ocean.</title>
        <authorList>
            <person name="Xu L."/>
            <person name="Wu Y.-H."/>
            <person name="Xu X.-W."/>
        </authorList>
    </citation>
    <scope>NUCLEOTIDE SEQUENCE [LARGE SCALE GENOMIC DNA]</scope>
    <source>
        <strain evidence="6 7">DY32-46</strain>
    </source>
</reference>
<evidence type="ECO:0000256" key="3">
    <source>
        <dbReference type="ARBA" id="ARBA00022829"/>
    </source>
</evidence>
<dbReference type="NCBIfam" id="TIGR00281">
    <property type="entry name" value="SMC-Scp complex subunit ScpB"/>
    <property type="match status" value="1"/>
</dbReference>
<organism evidence="6 7">
    <name type="scientific">Euzebya pacifica</name>
    <dbReference type="NCBI Taxonomy" id="1608957"/>
    <lineage>
        <taxon>Bacteria</taxon>
        <taxon>Bacillati</taxon>
        <taxon>Actinomycetota</taxon>
        <taxon>Nitriliruptoria</taxon>
        <taxon>Euzebyales</taxon>
    </lineage>
</organism>
<dbReference type="GO" id="GO:0051301">
    <property type="term" value="P:cell division"/>
    <property type="evidence" value="ECO:0007669"/>
    <property type="project" value="UniProtKB-KW"/>
</dbReference>